<dbReference type="InterPro" id="IPR001789">
    <property type="entry name" value="Sig_transdc_resp-reg_receiver"/>
</dbReference>
<evidence type="ECO:0000259" key="9">
    <source>
        <dbReference type="PROSITE" id="PS50110"/>
    </source>
</evidence>
<dbReference type="PANTHER" id="PTHR48111">
    <property type="entry name" value="REGULATOR OF RPOS"/>
    <property type="match status" value="1"/>
</dbReference>
<keyword evidence="5" id="KW-0804">Transcription</keyword>
<dbReference type="SMART" id="SM00862">
    <property type="entry name" value="Trans_reg_C"/>
    <property type="match status" value="1"/>
</dbReference>
<dbReference type="PROSITE" id="PS51755">
    <property type="entry name" value="OMPR_PHOB"/>
    <property type="match status" value="1"/>
</dbReference>
<reference evidence="11 12" key="1">
    <citation type="submission" date="2023-05" db="EMBL/GenBank/DDBJ databases">
        <title>Gordonibacter KGMB12511T sp. nov., isolated from faeces of healthy Korean.</title>
        <authorList>
            <person name="Kim H.S."/>
            <person name="Kim J.-S."/>
            <person name="Suh M.K."/>
            <person name="Eom M.K."/>
            <person name="Do H.E."/>
            <person name="Lee J.-S."/>
        </authorList>
    </citation>
    <scope>NUCLEOTIDE SEQUENCE [LARGE SCALE GENOMIC DNA]</scope>
    <source>
        <strain evidence="11 12">KGMB12511</strain>
    </source>
</reference>
<dbReference type="SUPFAM" id="SSF46894">
    <property type="entry name" value="C-terminal effector domain of the bipartite response regulators"/>
    <property type="match status" value="1"/>
</dbReference>
<dbReference type="Pfam" id="PF00072">
    <property type="entry name" value="Response_reg"/>
    <property type="match status" value="1"/>
</dbReference>
<accession>A0ABT7DPA1</accession>
<evidence type="ECO:0000256" key="7">
    <source>
        <dbReference type="PROSITE-ProRule" id="PRU01091"/>
    </source>
</evidence>
<dbReference type="InterPro" id="IPR039420">
    <property type="entry name" value="WalR-like"/>
</dbReference>
<dbReference type="CDD" id="cd00383">
    <property type="entry name" value="trans_reg_C"/>
    <property type="match status" value="1"/>
</dbReference>
<dbReference type="PANTHER" id="PTHR48111:SF1">
    <property type="entry name" value="TWO-COMPONENT RESPONSE REGULATOR ORR33"/>
    <property type="match status" value="1"/>
</dbReference>
<proteinExistence type="predicted"/>
<evidence type="ECO:0000256" key="6">
    <source>
        <dbReference type="PROSITE-ProRule" id="PRU00169"/>
    </source>
</evidence>
<organism evidence="11 12">
    <name type="scientific">Gordonibacter faecis</name>
    <dbReference type="NCBI Taxonomy" id="3047475"/>
    <lineage>
        <taxon>Bacteria</taxon>
        <taxon>Bacillati</taxon>
        <taxon>Actinomycetota</taxon>
        <taxon>Coriobacteriia</taxon>
        <taxon>Eggerthellales</taxon>
        <taxon>Eggerthellaceae</taxon>
        <taxon>Gordonibacter</taxon>
    </lineage>
</organism>
<evidence type="ECO:0000313" key="11">
    <source>
        <dbReference type="EMBL" id="MDJ1651375.1"/>
    </source>
</evidence>
<feature type="DNA-binding region" description="OmpR/PhoB-type" evidence="7">
    <location>
        <begin position="124"/>
        <end position="222"/>
    </location>
</feature>
<feature type="domain" description="OmpR/PhoB-type" evidence="10">
    <location>
        <begin position="124"/>
        <end position="222"/>
    </location>
</feature>
<dbReference type="Gene3D" id="6.10.250.690">
    <property type="match status" value="1"/>
</dbReference>
<protein>
    <submittedName>
        <fullName evidence="11">Response regulator transcription factor</fullName>
    </submittedName>
</protein>
<keyword evidence="12" id="KW-1185">Reference proteome</keyword>
<dbReference type="EMBL" id="JASJEU010000022">
    <property type="protein sequence ID" value="MDJ1651375.1"/>
    <property type="molecule type" value="Genomic_DNA"/>
</dbReference>
<dbReference type="Gene3D" id="3.40.50.2300">
    <property type="match status" value="1"/>
</dbReference>
<evidence type="ECO:0000256" key="3">
    <source>
        <dbReference type="ARBA" id="ARBA00023015"/>
    </source>
</evidence>
<keyword evidence="3" id="KW-0805">Transcription regulation</keyword>
<dbReference type="PROSITE" id="PS50110">
    <property type="entry name" value="RESPONSE_REGULATORY"/>
    <property type="match status" value="1"/>
</dbReference>
<evidence type="ECO:0000313" key="12">
    <source>
        <dbReference type="Proteomes" id="UP001232750"/>
    </source>
</evidence>
<keyword evidence="1 6" id="KW-0597">Phosphoprotein</keyword>
<dbReference type="SMART" id="SM00448">
    <property type="entry name" value="REC"/>
    <property type="match status" value="1"/>
</dbReference>
<dbReference type="InterPro" id="IPR016032">
    <property type="entry name" value="Sig_transdc_resp-reg_C-effctor"/>
</dbReference>
<gene>
    <name evidence="11" type="ORF">QNJ86_11230</name>
</gene>
<evidence type="ECO:0000256" key="2">
    <source>
        <dbReference type="ARBA" id="ARBA00023012"/>
    </source>
</evidence>
<dbReference type="Proteomes" id="UP001232750">
    <property type="component" value="Unassembled WGS sequence"/>
</dbReference>
<dbReference type="Pfam" id="PF00486">
    <property type="entry name" value="Trans_reg_C"/>
    <property type="match status" value="1"/>
</dbReference>
<feature type="modified residue" description="4-aspartylphosphate" evidence="6">
    <location>
        <position position="51"/>
    </location>
</feature>
<evidence type="ECO:0000256" key="4">
    <source>
        <dbReference type="ARBA" id="ARBA00023125"/>
    </source>
</evidence>
<dbReference type="SUPFAM" id="SSF52172">
    <property type="entry name" value="CheY-like"/>
    <property type="match status" value="1"/>
</dbReference>
<dbReference type="InterPro" id="IPR036388">
    <property type="entry name" value="WH-like_DNA-bd_sf"/>
</dbReference>
<dbReference type="Gene3D" id="1.10.10.10">
    <property type="entry name" value="Winged helix-like DNA-binding domain superfamily/Winged helix DNA-binding domain"/>
    <property type="match status" value="1"/>
</dbReference>
<name>A0ABT7DPA1_9ACTN</name>
<feature type="domain" description="Response regulatory" evidence="9">
    <location>
        <begin position="2"/>
        <end position="116"/>
    </location>
</feature>
<keyword evidence="2" id="KW-0902">Two-component regulatory system</keyword>
<comment type="caution">
    <text evidence="11">The sequence shown here is derived from an EMBL/GenBank/DDBJ whole genome shotgun (WGS) entry which is preliminary data.</text>
</comment>
<evidence type="ECO:0000259" key="10">
    <source>
        <dbReference type="PROSITE" id="PS51755"/>
    </source>
</evidence>
<dbReference type="RefSeq" id="WP_283832722.1">
    <property type="nucleotide sequence ID" value="NZ_JASJEU010000022.1"/>
</dbReference>
<keyword evidence="4 7" id="KW-0238">DNA-binding</keyword>
<feature type="region of interest" description="Disordered" evidence="8">
    <location>
        <begin position="231"/>
        <end position="255"/>
    </location>
</feature>
<dbReference type="InterPro" id="IPR001867">
    <property type="entry name" value="OmpR/PhoB-type_DNA-bd"/>
</dbReference>
<evidence type="ECO:0000256" key="8">
    <source>
        <dbReference type="SAM" id="MobiDB-lite"/>
    </source>
</evidence>
<sequence>MQILIVEDDVRLAQALAHILQENGYGTDVVHDGATGLAYAELGNYDVVILDVMLPKKDGFSVVADLRRAHVSTPVLLLTARDAVPDKITGLDSGADDYMTKPFSPAELLAHLRALTRRQGEVVFETLEAGDLLLNLESFDLSCGAKSIHLSFKEFSLARVLMANAGQVVSKDLLIEKVWGVESCAEDNNVEAYVSFLRKKLKFLGSAARIETLRKAGYRFVADAGTPGDADASTGVAAEPSSADTAPANQDGMPC</sequence>
<evidence type="ECO:0000256" key="5">
    <source>
        <dbReference type="ARBA" id="ARBA00023163"/>
    </source>
</evidence>
<evidence type="ECO:0000256" key="1">
    <source>
        <dbReference type="ARBA" id="ARBA00022553"/>
    </source>
</evidence>
<dbReference type="InterPro" id="IPR011006">
    <property type="entry name" value="CheY-like_superfamily"/>
</dbReference>